<comment type="caution">
    <text evidence="9">The sequence shown here is derived from an EMBL/GenBank/DDBJ whole genome shotgun (WGS) entry which is preliminary data.</text>
</comment>
<keyword evidence="7" id="KW-0520">NAD</keyword>
<evidence type="ECO:0000256" key="3">
    <source>
        <dbReference type="ARBA" id="ARBA00022630"/>
    </source>
</evidence>
<dbReference type="InterPro" id="IPR052530">
    <property type="entry name" value="NAD(P)H_nitroreductase"/>
</dbReference>
<evidence type="ECO:0000256" key="1">
    <source>
        <dbReference type="ARBA" id="ARBA00001917"/>
    </source>
</evidence>
<feature type="domain" description="Nitroreductase" evidence="8">
    <location>
        <begin position="57"/>
        <end position="140"/>
    </location>
</feature>
<reference evidence="9 10" key="1">
    <citation type="submission" date="2014-08" db="EMBL/GenBank/DDBJ databases">
        <authorList>
            <person name="den Bakker H.C."/>
        </authorList>
    </citation>
    <scope>NUCLEOTIDE SEQUENCE [LARGE SCALE GENOMIC DNA]</scope>
    <source>
        <strain evidence="9 10">DSM 18334</strain>
    </source>
</reference>
<keyword evidence="5" id="KW-0521">NADP</keyword>
<evidence type="ECO:0000259" key="8">
    <source>
        <dbReference type="Pfam" id="PF00881"/>
    </source>
</evidence>
<dbReference type="OrthoDB" id="9804207at2"/>
<dbReference type="InterPro" id="IPR029479">
    <property type="entry name" value="Nitroreductase"/>
</dbReference>
<dbReference type="Pfam" id="PF00881">
    <property type="entry name" value="Nitroreductase"/>
    <property type="match status" value="1"/>
</dbReference>
<dbReference type="STRING" id="268407.PWYN_20470"/>
<dbReference type="InterPro" id="IPR000415">
    <property type="entry name" value="Nitroreductase-like"/>
</dbReference>
<dbReference type="Gene3D" id="3.40.109.10">
    <property type="entry name" value="NADH Oxidase"/>
    <property type="match status" value="1"/>
</dbReference>
<reference evidence="9 10" key="2">
    <citation type="submission" date="2014-10" db="EMBL/GenBank/DDBJ databases">
        <title>Comparative genomics of the Paenibacillus odorifer group.</title>
        <authorList>
            <person name="Tsai Y.-C."/>
            <person name="Martin N."/>
            <person name="Korlach J."/>
            <person name="Wiedmann M."/>
        </authorList>
    </citation>
    <scope>NUCLEOTIDE SEQUENCE [LARGE SCALE GENOMIC DNA]</scope>
    <source>
        <strain evidence="9 10">DSM 18334</strain>
    </source>
</reference>
<gene>
    <name evidence="9" type="ORF">PWYN_20470</name>
</gene>
<comment type="cofactor">
    <cofactor evidence="1">
        <name>FMN</name>
        <dbReference type="ChEBI" id="CHEBI:58210"/>
    </cofactor>
</comment>
<keyword evidence="10" id="KW-1185">Reference proteome</keyword>
<protein>
    <submittedName>
        <fullName evidence="9">Nitroreductase</fullName>
    </submittedName>
</protein>
<dbReference type="InterPro" id="IPR026021">
    <property type="entry name" value="YdjA-like"/>
</dbReference>
<dbReference type="AlphaFoldDB" id="A0A098M666"/>
<name>A0A098M666_9BACL</name>
<evidence type="ECO:0000256" key="2">
    <source>
        <dbReference type="ARBA" id="ARBA00007118"/>
    </source>
</evidence>
<dbReference type="CDD" id="cd02135">
    <property type="entry name" value="YdjA-like"/>
    <property type="match status" value="1"/>
</dbReference>
<keyword evidence="6" id="KW-0560">Oxidoreductase</keyword>
<proteinExistence type="inferred from homology"/>
<evidence type="ECO:0000313" key="9">
    <source>
        <dbReference type="EMBL" id="KGE17037.1"/>
    </source>
</evidence>
<dbReference type="PANTHER" id="PTHR43821:SF1">
    <property type="entry name" value="NAD(P)H NITROREDUCTASE YDJA-RELATED"/>
    <property type="match status" value="1"/>
</dbReference>
<dbReference type="PANTHER" id="PTHR43821">
    <property type="entry name" value="NAD(P)H NITROREDUCTASE YDJA-RELATED"/>
    <property type="match status" value="1"/>
</dbReference>
<evidence type="ECO:0000256" key="7">
    <source>
        <dbReference type="ARBA" id="ARBA00023027"/>
    </source>
</evidence>
<sequence>MKMIDVIISRRNTKQFKPTPIPEEKLISWLDTASYAPNHRMNEPWELLIIGPDTRAKLKHKTDFGGAPIVLVILSKPAPTSFERDENVMAASCFAQNFLLAAHEEGIGGYWSSLGALPHNRDILGVPKNHDVIGVFGMGYPDEVPTARARTSIMSKITYLS</sequence>
<evidence type="ECO:0000256" key="5">
    <source>
        <dbReference type="ARBA" id="ARBA00022857"/>
    </source>
</evidence>
<dbReference type="RefSeq" id="WP_036655475.1">
    <property type="nucleotide sequence ID" value="NZ_JQCR01000003.1"/>
</dbReference>
<dbReference type="EMBL" id="JQCR01000003">
    <property type="protein sequence ID" value="KGE17037.1"/>
    <property type="molecule type" value="Genomic_DNA"/>
</dbReference>
<evidence type="ECO:0000256" key="6">
    <source>
        <dbReference type="ARBA" id="ARBA00023002"/>
    </source>
</evidence>
<keyword evidence="4" id="KW-0288">FMN</keyword>
<evidence type="ECO:0000313" key="10">
    <source>
        <dbReference type="Proteomes" id="UP000029734"/>
    </source>
</evidence>
<dbReference type="Proteomes" id="UP000029734">
    <property type="component" value="Unassembled WGS sequence"/>
</dbReference>
<keyword evidence="3" id="KW-0285">Flavoprotein</keyword>
<accession>A0A098M666</accession>
<dbReference type="eggNOG" id="COG0778">
    <property type="taxonomic scope" value="Bacteria"/>
</dbReference>
<dbReference type="SUPFAM" id="SSF55469">
    <property type="entry name" value="FMN-dependent nitroreductase-like"/>
    <property type="match status" value="1"/>
</dbReference>
<comment type="similarity">
    <text evidence="2">Belongs to the nitroreductase family.</text>
</comment>
<dbReference type="GO" id="GO:0016491">
    <property type="term" value="F:oxidoreductase activity"/>
    <property type="evidence" value="ECO:0007669"/>
    <property type="project" value="UniProtKB-KW"/>
</dbReference>
<organism evidence="9 10">
    <name type="scientific">Paenibacillus wynnii</name>
    <dbReference type="NCBI Taxonomy" id="268407"/>
    <lineage>
        <taxon>Bacteria</taxon>
        <taxon>Bacillati</taxon>
        <taxon>Bacillota</taxon>
        <taxon>Bacilli</taxon>
        <taxon>Bacillales</taxon>
        <taxon>Paenibacillaceae</taxon>
        <taxon>Paenibacillus</taxon>
    </lineage>
</organism>
<evidence type="ECO:0000256" key="4">
    <source>
        <dbReference type="ARBA" id="ARBA00022643"/>
    </source>
</evidence>